<sequence>MESKETNNGDDIPTSTFPPLRNEDVRSNSSPNEQGNFNWIFDEVTVGGAVNVNNLARILQIIRIITSIGQKFADLRRVMRSIATGQQFPANQNIGVQNHMFPQRILLQLAGHQVPANQNFGVQGYIFPQGIPFQLAGKAFTPFLKLYPIKLESTLQVAEGGLLPKTCRLSPFTGQVTSVVRGRRTAQVSNYPTGPSQWRYPALVSPVFCPSFTANPYLVALPVQHTTKPQTDSSISESIQAAPSPTPPVQTAPFPPKTQIFCPISQTAAAHAAHPISPLANKFIPCHVVQGNFGQSQTTASIQPARRLTSPAYTFGPVIPVGRLAQASNAPVQPSSNRSTNQACQYRPSSNRSAYKTRPVQPSSNRSAYKTPPIRLALIIRRREGELSQTDLSDLHALAQGTKNFPINRIKQGIFFQVGWGMGSGADHDFNLGQKIRLNLIPQCASNVCNVKDDMNARHYNSNDCNYTSRYRFRRTSSAKWTRVFLLQEGSFIHTRSRWPHFPAKYSSICCSFAMRPLLPQSLPNDCHSSREVYRSSLLFDENAS</sequence>
<gene>
    <name evidence="1" type="ORF">Patl1_34821</name>
</gene>
<proteinExistence type="predicted"/>
<organism evidence="1 2">
    <name type="scientific">Pistacia atlantica</name>
    <dbReference type="NCBI Taxonomy" id="434234"/>
    <lineage>
        <taxon>Eukaryota</taxon>
        <taxon>Viridiplantae</taxon>
        <taxon>Streptophyta</taxon>
        <taxon>Embryophyta</taxon>
        <taxon>Tracheophyta</taxon>
        <taxon>Spermatophyta</taxon>
        <taxon>Magnoliopsida</taxon>
        <taxon>eudicotyledons</taxon>
        <taxon>Gunneridae</taxon>
        <taxon>Pentapetalae</taxon>
        <taxon>rosids</taxon>
        <taxon>malvids</taxon>
        <taxon>Sapindales</taxon>
        <taxon>Anacardiaceae</taxon>
        <taxon>Pistacia</taxon>
    </lineage>
</organism>
<evidence type="ECO:0000313" key="2">
    <source>
        <dbReference type="Proteomes" id="UP001164250"/>
    </source>
</evidence>
<name>A0ACC0ZTM3_9ROSI</name>
<reference evidence="2" key="1">
    <citation type="journal article" date="2023" name="G3 (Bethesda)">
        <title>Genome assembly and association tests identify interacting loci associated with vigor, precocity, and sex in interspecific pistachio rootstocks.</title>
        <authorList>
            <person name="Palmer W."/>
            <person name="Jacygrad E."/>
            <person name="Sagayaradj S."/>
            <person name="Cavanaugh K."/>
            <person name="Han R."/>
            <person name="Bertier L."/>
            <person name="Beede B."/>
            <person name="Kafkas S."/>
            <person name="Golino D."/>
            <person name="Preece J."/>
            <person name="Michelmore R."/>
        </authorList>
    </citation>
    <scope>NUCLEOTIDE SEQUENCE [LARGE SCALE GENOMIC DNA]</scope>
</reference>
<dbReference type="Proteomes" id="UP001164250">
    <property type="component" value="Chromosome 15"/>
</dbReference>
<dbReference type="EMBL" id="CM047910">
    <property type="protein sequence ID" value="KAJ0075429.1"/>
    <property type="molecule type" value="Genomic_DNA"/>
</dbReference>
<protein>
    <submittedName>
        <fullName evidence="1">Uncharacterized protein</fullName>
    </submittedName>
</protein>
<keyword evidence="2" id="KW-1185">Reference proteome</keyword>
<accession>A0ACC0ZTM3</accession>
<evidence type="ECO:0000313" key="1">
    <source>
        <dbReference type="EMBL" id="KAJ0075429.1"/>
    </source>
</evidence>
<comment type="caution">
    <text evidence="1">The sequence shown here is derived from an EMBL/GenBank/DDBJ whole genome shotgun (WGS) entry which is preliminary data.</text>
</comment>